<organism evidence="3 4">
    <name type="scientific">Pseudoglutamicibacter cumminsii</name>
    <dbReference type="NCBI Taxonomy" id="156979"/>
    <lineage>
        <taxon>Bacteria</taxon>
        <taxon>Bacillati</taxon>
        <taxon>Actinomycetota</taxon>
        <taxon>Actinomycetes</taxon>
        <taxon>Micrococcales</taxon>
        <taxon>Micrococcaceae</taxon>
        <taxon>Pseudoglutamicibacter</taxon>
    </lineage>
</organism>
<evidence type="ECO:0000313" key="3">
    <source>
        <dbReference type="EMBL" id="PWI27186.1"/>
    </source>
</evidence>
<evidence type="ECO:0008006" key="5">
    <source>
        <dbReference type="Google" id="ProtNLM"/>
    </source>
</evidence>
<evidence type="ECO:0000256" key="2">
    <source>
        <dbReference type="SAM" id="SignalP"/>
    </source>
</evidence>
<dbReference type="EMBL" id="QFWG01000013">
    <property type="protein sequence ID" value="PWI27186.1"/>
    <property type="molecule type" value="Genomic_DNA"/>
</dbReference>
<feature type="signal peptide" evidence="2">
    <location>
        <begin position="1"/>
        <end position="25"/>
    </location>
</feature>
<dbReference type="Proteomes" id="UP000245514">
    <property type="component" value="Unassembled WGS sequence"/>
</dbReference>
<keyword evidence="4" id="KW-1185">Reference proteome</keyword>
<name>A0ABX5L3L2_9MICC</name>
<keyword evidence="2" id="KW-0732">Signal</keyword>
<proteinExistence type="predicted"/>
<feature type="region of interest" description="Disordered" evidence="1">
    <location>
        <begin position="29"/>
        <end position="51"/>
    </location>
</feature>
<dbReference type="RefSeq" id="WP_109304198.1">
    <property type="nucleotide sequence ID" value="NZ_QFWG01000013.1"/>
</dbReference>
<feature type="chain" id="PRO_5045972686" description="Lipoprotein" evidence="2">
    <location>
        <begin position="26"/>
        <end position="217"/>
    </location>
</feature>
<evidence type="ECO:0000313" key="4">
    <source>
        <dbReference type="Proteomes" id="UP000245514"/>
    </source>
</evidence>
<gene>
    <name evidence="3" type="ORF">CAY35_08515</name>
</gene>
<evidence type="ECO:0000256" key="1">
    <source>
        <dbReference type="SAM" id="MobiDB-lite"/>
    </source>
</evidence>
<reference evidence="3 4" key="1">
    <citation type="submission" date="2018-05" db="EMBL/GenBank/DDBJ databases">
        <title>Draft Genome Sequence of Arthrobacter cumminsii IME1328, Isolated from a Patient Who Suffered from Foot Ulcers in China.</title>
        <authorList>
            <person name="Li M."/>
            <person name="Jiang Z."/>
            <person name="Sun Q."/>
            <person name="Tong Y."/>
        </authorList>
    </citation>
    <scope>NUCLEOTIDE SEQUENCE [LARGE SCALE GENOMIC DNA]</scope>
    <source>
        <strain evidence="3 4">IME1328</strain>
    </source>
</reference>
<accession>A0ABX5L3L2</accession>
<comment type="caution">
    <text evidence="3">The sequence shown here is derived from an EMBL/GenBank/DDBJ whole genome shotgun (WGS) entry which is preliminary data.</text>
</comment>
<sequence length="217" mass="23777">MARFSVLSKAVAVSGLALLALTACAGNEAPEKTETPTSSQSLTAEQTQKPVQGETLEIQHHLRMQVPDGWMALTENIPGLDIYILMVVPADADQDELELRNGWPEFAYLTVMDFGAKAKNGAERYSAAAMEEDAENKRAYSDVTGIEPRRIGDSTFYGYEGVLARVGKTAPFQYWHADANGVTYKVEIHADNNGDIPAELEDAFNSLEFERETLASL</sequence>
<dbReference type="PROSITE" id="PS51257">
    <property type="entry name" value="PROKAR_LIPOPROTEIN"/>
    <property type="match status" value="1"/>
</dbReference>
<feature type="compositionally biased region" description="Polar residues" evidence="1">
    <location>
        <begin position="35"/>
        <end position="50"/>
    </location>
</feature>
<protein>
    <recommendedName>
        <fullName evidence="5">Lipoprotein</fullName>
    </recommendedName>
</protein>